<dbReference type="AlphaFoldDB" id="A0A2U1T170"/>
<dbReference type="SUPFAM" id="SSF46955">
    <property type="entry name" value="Putative DNA-binding domain"/>
    <property type="match status" value="1"/>
</dbReference>
<dbReference type="Proteomes" id="UP000244978">
    <property type="component" value="Unassembled WGS sequence"/>
</dbReference>
<dbReference type="SUPFAM" id="SSF89082">
    <property type="entry name" value="Antibiotic binding domain of TipA-like multidrug resistance regulators"/>
    <property type="match status" value="1"/>
</dbReference>
<dbReference type="Gene3D" id="1.10.490.50">
    <property type="entry name" value="Antibiotic binding domain of TipA-like multidrug resistance regulators"/>
    <property type="match status" value="1"/>
</dbReference>
<dbReference type="SMART" id="SM00422">
    <property type="entry name" value="HTH_MERR"/>
    <property type="match status" value="1"/>
</dbReference>
<evidence type="ECO:0000313" key="7">
    <source>
        <dbReference type="Proteomes" id="UP000244978"/>
    </source>
</evidence>
<dbReference type="GO" id="GO:0003700">
    <property type="term" value="F:DNA-binding transcription factor activity"/>
    <property type="evidence" value="ECO:0007669"/>
    <property type="project" value="InterPro"/>
</dbReference>
<dbReference type="InterPro" id="IPR047057">
    <property type="entry name" value="MerR_fam"/>
</dbReference>
<dbReference type="Gene3D" id="1.10.1660.10">
    <property type="match status" value="1"/>
</dbReference>
<dbReference type="InterPro" id="IPR000551">
    <property type="entry name" value="MerR-type_HTH_dom"/>
</dbReference>
<name>A0A2U1T170_9MICO</name>
<evidence type="ECO:0000259" key="5">
    <source>
        <dbReference type="PROSITE" id="PS50937"/>
    </source>
</evidence>
<dbReference type="GO" id="GO:0003677">
    <property type="term" value="F:DNA binding"/>
    <property type="evidence" value="ECO:0007669"/>
    <property type="project" value="UniProtKB-KW"/>
</dbReference>
<keyword evidence="1" id="KW-0805">Transcription regulation</keyword>
<evidence type="ECO:0000256" key="3">
    <source>
        <dbReference type="ARBA" id="ARBA00023159"/>
    </source>
</evidence>
<keyword evidence="2" id="KW-0238">DNA-binding</keyword>
<accession>A0A2U1T170</accession>
<dbReference type="RefSeq" id="WP_108997518.1">
    <property type="nucleotide sequence ID" value="NZ_QEEX01000001.1"/>
</dbReference>
<keyword evidence="3" id="KW-0010">Activator</keyword>
<dbReference type="Pfam" id="PF13411">
    <property type="entry name" value="MerR_1"/>
    <property type="match status" value="1"/>
</dbReference>
<organism evidence="6 7">
    <name type="scientific">Homoserinimonas hongtaonis</name>
    <dbReference type="NCBI Taxonomy" id="2079791"/>
    <lineage>
        <taxon>Bacteria</taxon>
        <taxon>Bacillati</taxon>
        <taxon>Actinomycetota</taxon>
        <taxon>Actinomycetes</taxon>
        <taxon>Micrococcales</taxon>
        <taxon>Microbacteriaceae</taxon>
        <taxon>Homoserinimonas</taxon>
    </lineage>
</organism>
<reference evidence="7" key="1">
    <citation type="submission" date="2018-04" db="EMBL/GenBank/DDBJ databases">
        <authorList>
            <person name="Liu S."/>
            <person name="Wang Z."/>
            <person name="Li J."/>
        </authorList>
    </citation>
    <scope>NUCLEOTIDE SEQUENCE [LARGE SCALE GENOMIC DNA]</scope>
    <source>
        <strain evidence="7">S1194</strain>
    </source>
</reference>
<evidence type="ECO:0000313" key="6">
    <source>
        <dbReference type="EMBL" id="PWB97610.1"/>
    </source>
</evidence>
<evidence type="ECO:0000256" key="2">
    <source>
        <dbReference type="ARBA" id="ARBA00023125"/>
    </source>
</evidence>
<evidence type="ECO:0000256" key="1">
    <source>
        <dbReference type="ARBA" id="ARBA00023015"/>
    </source>
</evidence>
<dbReference type="PANTHER" id="PTHR30204">
    <property type="entry name" value="REDOX-CYCLING DRUG-SENSING TRANSCRIPTIONAL ACTIVATOR SOXR"/>
    <property type="match status" value="1"/>
</dbReference>
<feature type="domain" description="HTH merR-type" evidence="5">
    <location>
        <begin position="1"/>
        <end position="71"/>
    </location>
</feature>
<keyword evidence="7" id="KW-1185">Reference proteome</keyword>
<dbReference type="InterPro" id="IPR009061">
    <property type="entry name" value="DNA-bd_dom_put_sf"/>
</dbReference>
<dbReference type="Pfam" id="PF07739">
    <property type="entry name" value="TipAS"/>
    <property type="match status" value="1"/>
</dbReference>
<dbReference type="PANTHER" id="PTHR30204:SF90">
    <property type="entry name" value="HTH-TYPE TRANSCRIPTIONAL ACTIVATOR MTA"/>
    <property type="match status" value="1"/>
</dbReference>
<sequence length="245" mass="27396">MDWPIQQVAQLAATTSRTLRHYDAIGLLQPTRIAANGYRHYDERALVRLQRILLLRGLGLGLPAIGEVLDGADDADALAAHLDWLRNEHSRLDRQIAAVESTLTRMKAGVPLMAEHMFDGFDNAQYKEEVEERWGAKAAAEGDSWWRAQPDADKGQFLRQQQQIQADFRAALESGEPASGDIAQEITRRHVDWIRAGWQGREVPAEAIRGLGQMYVDDPRFGVNYGGLEGATYVRDAMAAYADRL</sequence>
<proteinExistence type="predicted"/>
<dbReference type="InterPro" id="IPR012925">
    <property type="entry name" value="TipAS_dom"/>
</dbReference>
<dbReference type="EMBL" id="QEEX01000001">
    <property type="protein sequence ID" value="PWB97610.1"/>
    <property type="molecule type" value="Genomic_DNA"/>
</dbReference>
<dbReference type="PROSITE" id="PS50937">
    <property type="entry name" value="HTH_MERR_2"/>
    <property type="match status" value="1"/>
</dbReference>
<comment type="caution">
    <text evidence="6">The sequence shown here is derived from an EMBL/GenBank/DDBJ whole genome shotgun (WGS) entry which is preliminary data.</text>
</comment>
<evidence type="ECO:0000256" key="4">
    <source>
        <dbReference type="ARBA" id="ARBA00023163"/>
    </source>
</evidence>
<protein>
    <submittedName>
        <fullName evidence="6">MerR family transcriptional regulator</fullName>
    </submittedName>
</protein>
<keyword evidence="4" id="KW-0804">Transcription</keyword>
<gene>
    <name evidence="6" type="ORF">DF220_07030</name>
</gene>
<dbReference type="InterPro" id="IPR036244">
    <property type="entry name" value="TipA-like_antibiotic-bd"/>
</dbReference>